<dbReference type="SUPFAM" id="SSF88723">
    <property type="entry name" value="PIN domain-like"/>
    <property type="match status" value="1"/>
</dbReference>
<dbReference type="GO" id="GO:0004540">
    <property type="term" value="F:RNA nuclease activity"/>
    <property type="evidence" value="ECO:0007669"/>
    <property type="project" value="InterPro"/>
</dbReference>
<feature type="domain" description="PIN" evidence="7">
    <location>
        <begin position="1"/>
        <end position="119"/>
    </location>
</feature>
<dbReference type="PANTHER" id="PTHR35901">
    <property type="entry name" value="RIBONUCLEASE VAPC3"/>
    <property type="match status" value="1"/>
</dbReference>
<dbReference type="Proteomes" id="UP000218287">
    <property type="component" value="Chromosome"/>
</dbReference>
<dbReference type="PANTHER" id="PTHR35901:SF1">
    <property type="entry name" value="EXONUCLEASE VAPC9"/>
    <property type="match status" value="1"/>
</dbReference>
<dbReference type="CDD" id="cd09873">
    <property type="entry name" value="PIN_Pae0151-like"/>
    <property type="match status" value="1"/>
</dbReference>
<dbReference type="GO" id="GO:0090729">
    <property type="term" value="F:toxin activity"/>
    <property type="evidence" value="ECO:0007669"/>
    <property type="project" value="UniProtKB-KW"/>
</dbReference>
<dbReference type="AlphaFoldDB" id="A0A1Z4GFJ7"/>
<keyword evidence="4 6" id="KW-0378">Hydrolase</keyword>
<evidence type="ECO:0000313" key="9">
    <source>
        <dbReference type="Proteomes" id="UP000218287"/>
    </source>
</evidence>
<evidence type="ECO:0000256" key="5">
    <source>
        <dbReference type="ARBA" id="ARBA00022842"/>
    </source>
</evidence>
<evidence type="ECO:0000259" key="7">
    <source>
        <dbReference type="Pfam" id="PF01850"/>
    </source>
</evidence>
<dbReference type="InterPro" id="IPR029060">
    <property type="entry name" value="PIN-like_dom_sf"/>
</dbReference>
<evidence type="ECO:0000256" key="6">
    <source>
        <dbReference type="HAMAP-Rule" id="MF_00265"/>
    </source>
</evidence>
<keyword evidence="3 6" id="KW-0479">Metal-binding</keyword>
<proteinExistence type="inferred from homology"/>
<dbReference type="HAMAP" id="MF_00265">
    <property type="entry name" value="VapC_Nob1"/>
    <property type="match status" value="1"/>
</dbReference>
<comment type="function">
    <text evidence="6">Toxic component of a toxin-antitoxin (TA) system. An RNase.</text>
</comment>
<dbReference type="InterPro" id="IPR002716">
    <property type="entry name" value="PIN_dom"/>
</dbReference>
<dbReference type="GO" id="GO:0000287">
    <property type="term" value="F:magnesium ion binding"/>
    <property type="evidence" value="ECO:0007669"/>
    <property type="project" value="UniProtKB-UniRule"/>
</dbReference>
<organism evidence="8 9">
    <name type="scientific">Anabaenopsis circularis NIES-21</name>
    <dbReference type="NCBI Taxonomy" id="1085406"/>
    <lineage>
        <taxon>Bacteria</taxon>
        <taxon>Bacillati</taxon>
        <taxon>Cyanobacteriota</taxon>
        <taxon>Cyanophyceae</taxon>
        <taxon>Nostocales</taxon>
        <taxon>Nodulariaceae</taxon>
        <taxon>Anabaenopsis</taxon>
    </lineage>
</organism>
<comment type="cofactor">
    <cofactor evidence="6">
        <name>Mg(2+)</name>
        <dbReference type="ChEBI" id="CHEBI:18420"/>
    </cofactor>
</comment>
<keyword evidence="5 6" id="KW-0460">Magnesium</keyword>
<dbReference type="GO" id="GO:0016787">
    <property type="term" value="F:hydrolase activity"/>
    <property type="evidence" value="ECO:0007669"/>
    <property type="project" value="UniProtKB-KW"/>
</dbReference>
<dbReference type="EC" id="3.1.-.-" evidence="6"/>
<reference evidence="8 9" key="1">
    <citation type="submission" date="2017-06" db="EMBL/GenBank/DDBJ databases">
        <title>Genome sequencing of cyanobaciteial culture collection at National Institute for Environmental Studies (NIES).</title>
        <authorList>
            <person name="Hirose Y."/>
            <person name="Shimura Y."/>
            <person name="Fujisawa T."/>
            <person name="Nakamura Y."/>
            <person name="Kawachi M."/>
        </authorList>
    </citation>
    <scope>NUCLEOTIDE SEQUENCE [LARGE SCALE GENOMIC DNA]</scope>
    <source>
        <strain evidence="8 9">NIES-21</strain>
    </source>
</reference>
<keyword evidence="9" id="KW-1185">Reference proteome</keyword>
<keyword evidence="6" id="KW-0800">Toxin</keyword>
<keyword evidence="2 6" id="KW-0540">Nuclease</keyword>
<evidence type="ECO:0000313" key="8">
    <source>
        <dbReference type="EMBL" id="BAY16257.1"/>
    </source>
</evidence>
<dbReference type="Gene3D" id="3.40.50.1010">
    <property type="entry name" value="5'-nuclease"/>
    <property type="match status" value="1"/>
</dbReference>
<name>A0A1Z4GFJ7_9CYAN</name>
<dbReference type="EMBL" id="AP018174">
    <property type="protein sequence ID" value="BAY16257.1"/>
    <property type="molecule type" value="Genomic_DNA"/>
</dbReference>
<accession>A0A1Z4GFJ7</accession>
<gene>
    <name evidence="8" type="primary">vapC_2</name>
    <name evidence="6" type="synonym">vapC</name>
    <name evidence="8" type="ORF">NIES21_20820</name>
</gene>
<dbReference type="OrthoDB" id="459975at2"/>
<evidence type="ECO:0000256" key="3">
    <source>
        <dbReference type="ARBA" id="ARBA00022723"/>
    </source>
</evidence>
<feature type="binding site" evidence="6">
    <location>
        <position position="4"/>
    </location>
    <ligand>
        <name>Mg(2+)</name>
        <dbReference type="ChEBI" id="CHEBI:18420"/>
    </ligand>
</feature>
<keyword evidence="8" id="KW-0255">Endonuclease</keyword>
<feature type="binding site" evidence="6">
    <location>
        <position position="97"/>
    </location>
    <ligand>
        <name>Mg(2+)</name>
        <dbReference type="ChEBI" id="CHEBI:18420"/>
    </ligand>
</feature>
<keyword evidence="1 6" id="KW-1277">Toxin-antitoxin system</keyword>
<comment type="similarity">
    <text evidence="6">Belongs to the PINc/VapC protein family.</text>
</comment>
<evidence type="ECO:0000256" key="2">
    <source>
        <dbReference type="ARBA" id="ARBA00022722"/>
    </source>
</evidence>
<dbReference type="Pfam" id="PF01850">
    <property type="entry name" value="PIN"/>
    <property type="match status" value="1"/>
</dbReference>
<protein>
    <recommendedName>
        <fullName evidence="6">Ribonuclease VapC</fullName>
        <shortName evidence="6">RNase VapC</shortName>
        <ecNumber evidence="6">3.1.-.-</ecNumber>
    </recommendedName>
    <alternativeName>
        <fullName evidence="6">Toxin VapC</fullName>
    </alternativeName>
</protein>
<sequence>MVIDTMVFAYALLRVEDRYEQAIAALETVDKIVVPDSLFAELGNVIWQWIQFRQLPLQLGLDTLQDAEALVDVMIPSSQIRDAALRLAVEASHSFYDTLFVATAIQSDTQVLTYDQKLAAKFGDRIILLE</sequence>
<dbReference type="InterPro" id="IPR044153">
    <property type="entry name" value="PIN_Pae0151-like"/>
</dbReference>
<evidence type="ECO:0000256" key="1">
    <source>
        <dbReference type="ARBA" id="ARBA00022649"/>
    </source>
</evidence>
<dbReference type="InterPro" id="IPR022907">
    <property type="entry name" value="VapC_family"/>
</dbReference>
<dbReference type="InterPro" id="IPR051619">
    <property type="entry name" value="TypeII_TA_RNase_PINc/VapC"/>
</dbReference>
<evidence type="ECO:0000256" key="4">
    <source>
        <dbReference type="ARBA" id="ARBA00022801"/>
    </source>
</evidence>
<dbReference type="GO" id="GO:0004519">
    <property type="term" value="F:endonuclease activity"/>
    <property type="evidence" value="ECO:0007669"/>
    <property type="project" value="UniProtKB-KW"/>
</dbReference>